<accession>A0ACC2JRA9</accession>
<dbReference type="EMBL" id="JAPUUL010000678">
    <property type="protein sequence ID" value="KAJ8129728.1"/>
    <property type="molecule type" value="Genomic_DNA"/>
</dbReference>
<evidence type="ECO:0000313" key="2">
    <source>
        <dbReference type="Proteomes" id="UP001153332"/>
    </source>
</evidence>
<keyword evidence="2" id="KW-1185">Reference proteome</keyword>
<protein>
    <submittedName>
        <fullName evidence="1">Uncharacterized protein</fullName>
    </submittedName>
</protein>
<gene>
    <name evidence="1" type="ORF">O1611_g3900</name>
</gene>
<sequence>MSTQGDSGLTPLHVAAERGDDGVVQELPESFADPNAKDDHMLTPLQVAARGENVNVVKLLLDFGADVMVRDHPGSTILFFPLQLDIAQVLFEVFSTGEQHNQEYEAQDYPMFPIAINGITLDRAIEPTAGSIETNYILVQSRIALGASNTSGLDAVGVEILNYVSKNTYLCQWQGPGRDLNKIRQQKPVVYVDIYRREFKIGPTLKRALSNEPEQLQTYEVDVIWHKSVSLESADIVAKLERESQCYGQIQVFTDFARLSIEGRYLDSVASIDEVLFIEAIGGILSHPLPALAARPAAPAPAPTPSSNQRYQGQQQEDTAPTARPSAGSYQQNPSSAGRRRAVSPDFSRSPQRTNRAQRA</sequence>
<evidence type="ECO:0000313" key="1">
    <source>
        <dbReference type="EMBL" id="KAJ8129728.1"/>
    </source>
</evidence>
<proteinExistence type="predicted"/>
<organism evidence="1 2">
    <name type="scientific">Lasiodiplodia mahajangana</name>
    <dbReference type="NCBI Taxonomy" id="1108764"/>
    <lineage>
        <taxon>Eukaryota</taxon>
        <taxon>Fungi</taxon>
        <taxon>Dikarya</taxon>
        <taxon>Ascomycota</taxon>
        <taxon>Pezizomycotina</taxon>
        <taxon>Dothideomycetes</taxon>
        <taxon>Dothideomycetes incertae sedis</taxon>
        <taxon>Botryosphaeriales</taxon>
        <taxon>Botryosphaeriaceae</taxon>
        <taxon>Lasiodiplodia</taxon>
    </lineage>
</organism>
<dbReference type="Proteomes" id="UP001153332">
    <property type="component" value="Unassembled WGS sequence"/>
</dbReference>
<reference evidence="1" key="1">
    <citation type="submission" date="2022-12" db="EMBL/GenBank/DDBJ databases">
        <title>Genome Sequence of Lasiodiplodia mahajangana.</title>
        <authorList>
            <person name="Buettner E."/>
        </authorList>
    </citation>
    <scope>NUCLEOTIDE SEQUENCE</scope>
    <source>
        <strain evidence="1">VT137</strain>
    </source>
</reference>
<name>A0ACC2JRA9_9PEZI</name>
<comment type="caution">
    <text evidence="1">The sequence shown here is derived from an EMBL/GenBank/DDBJ whole genome shotgun (WGS) entry which is preliminary data.</text>
</comment>